<dbReference type="GO" id="GO:0006369">
    <property type="term" value="P:termination of RNA polymerase II transcription"/>
    <property type="evidence" value="ECO:0007669"/>
    <property type="project" value="TreeGrafter"/>
</dbReference>
<keyword evidence="5" id="KW-0539">Nucleus</keyword>
<dbReference type="GO" id="GO:0016592">
    <property type="term" value="C:mediator complex"/>
    <property type="evidence" value="ECO:0007669"/>
    <property type="project" value="InterPro"/>
</dbReference>
<reference evidence="6" key="1">
    <citation type="submission" date="2014-05" db="EMBL/GenBank/DDBJ databases">
        <title>The transcriptome of the halophilic microalga Tetraselmis sp. GSL018 isolated from the Great Salt Lake, Utah.</title>
        <authorList>
            <person name="Jinkerson R.E."/>
            <person name="D'Adamo S."/>
            <person name="Posewitz M.C."/>
        </authorList>
    </citation>
    <scope>NUCLEOTIDE SEQUENCE</scope>
    <source>
        <strain evidence="6">GSL018</strain>
    </source>
</reference>
<evidence type="ECO:0000256" key="5">
    <source>
        <dbReference type="ARBA" id="ARBA00023242"/>
    </source>
</evidence>
<dbReference type="EMBL" id="GBEZ01008437">
    <property type="protein sequence ID" value="JAC77102.1"/>
    <property type="molecule type" value="Transcribed_RNA"/>
</dbReference>
<dbReference type="PANTHER" id="PTHR13321:SF2">
    <property type="entry name" value="MEDIATOR OF RNA POLYMERASE II TRANSCRIPTION SUBUNIT 18"/>
    <property type="match status" value="1"/>
</dbReference>
<dbReference type="Gene3D" id="2.40.320.10">
    <property type="entry name" value="Hypothetical Protein Pfu-838710-001"/>
    <property type="match status" value="1"/>
</dbReference>
<protein>
    <recommendedName>
        <fullName evidence="7">Mediator of RNA polymerase II transcription subunit 18</fullName>
    </recommendedName>
</protein>
<evidence type="ECO:0000256" key="3">
    <source>
        <dbReference type="ARBA" id="ARBA00023015"/>
    </source>
</evidence>
<dbReference type="GO" id="GO:0006357">
    <property type="term" value="P:regulation of transcription by RNA polymerase II"/>
    <property type="evidence" value="ECO:0007669"/>
    <property type="project" value="InterPro"/>
</dbReference>
<gene>
    <name evidence="6" type="ORF">TSPGSL018_18506</name>
</gene>
<evidence type="ECO:0000256" key="4">
    <source>
        <dbReference type="ARBA" id="ARBA00023163"/>
    </source>
</evidence>
<comment type="subcellular location">
    <subcellularLocation>
        <location evidence="1">Nucleus</location>
    </subcellularLocation>
</comment>
<comment type="similarity">
    <text evidence="2">Belongs to the Mediator complex subunit 18 family.</text>
</comment>
<keyword evidence="3" id="KW-0805">Transcription regulation</keyword>
<dbReference type="GO" id="GO:0070847">
    <property type="term" value="C:core mediator complex"/>
    <property type="evidence" value="ECO:0007669"/>
    <property type="project" value="TreeGrafter"/>
</dbReference>
<dbReference type="AlphaFoldDB" id="A0A061RW78"/>
<dbReference type="InterPro" id="IPR019095">
    <property type="entry name" value="Mediator_Med18"/>
</dbReference>
<dbReference type="GO" id="GO:0003712">
    <property type="term" value="F:transcription coregulator activity"/>
    <property type="evidence" value="ECO:0007669"/>
    <property type="project" value="InterPro"/>
</dbReference>
<sequence>MECKLHGAVPSTKVKRFCELVQAMSGRPPAAFKVLDFAMRKPGTTPPLEIRLQRSLLPQDLNEADGQIRWKVRQESLPMRGQAAEQLPATVRGVCETCCYGSNAKEFWHALGFQVEYQSVREGALFVVWQGQHELNVRVSSIKKVQNGDPTTATNLTPEFWHVEVFLMVTTDAPSQLEGLYGEACRAISEFAGKVKDFVVLKKPLAR</sequence>
<evidence type="ECO:0000313" key="6">
    <source>
        <dbReference type="EMBL" id="JAC77102.1"/>
    </source>
</evidence>
<evidence type="ECO:0000256" key="1">
    <source>
        <dbReference type="ARBA" id="ARBA00004123"/>
    </source>
</evidence>
<dbReference type="PANTHER" id="PTHR13321">
    <property type="entry name" value="MEDIATOR OF RNA POLYMERASE II TRANSCRIPTION, SUBUNIT 18"/>
    <property type="match status" value="1"/>
</dbReference>
<name>A0A061RW78_9CHLO</name>
<proteinExistence type="inferred from homology"/>
<organism evidence="6">
    <name type="scientific">Tetraselmis sp. GSL018</name>
    <dbReference type="NCBI Taxonomy" id="582737"/>
    <lineage>
        <taxon>Eukaryota</taxon>
        <taxon>Viridiplantae</taxon>
        <taxon>Chlorophyta</taxon>
        <taxon>core chlorophytes</taxon>
        <taxon>Chlorodendrophyceae</taxon>
        <taxon>Chlorodendrales</taxon>
        <taxon>Chlorodendraceae</taxon>
        <taxon>Tetraselmis</taxon>
    </lineage>
</organism>
<accession>A0A061RW78</accession>
<evidence type="ECO:0008006" key="7">
    <source>
        <dbReference type="Google" id="ProtNLM"/>
    </source>
</evidence>
<keyword evidence="4" id="KW-0804">Transcription</keyword>
<evidence type="ECO:0000256" key="2">
    <source>
        <dbReference type="ARBA" id="ARBA00009814"/>
    </source>
</evidence>